<comment type="similarity">
    <text evidence="2">Belongs to the BRX1 family.</text>
</comment>
<dbReference type="PANTHER" id="PTHR13634">
    <property type="entry name" value="RIBOSOME BIOGENESIS PROTEIN BRIX"/>
    <property type="match status" value="1"/>
</dbReference>
<dbReference type="Gene3D" id="3.40.800.20">
    <property type="entry name" value="Histone deacetylase domain"/>
    <property type="match status" value="1"/>
</dbReference>
<dbReference type="GO" id="GO:0019843">
    <property type="term" value="F:rRNA binding"/>
    <property type="evidence" value="ECO:0007669"/>
    <property type="project" value="InterPro"/>
</dbReference>
<dbReference type="FunFam" id="3.40.800.20:FF:000005">
    <property type="entry name" value="histone deacetylase 6"/>
    <property type="match status" value="1"/>
</dbReference>
<evidence type="ECO:0000256" key="7">
    <source>
        <dbReference type="ARBA" id="ARBA00023242"/>
    </source>
</evidence>
<proteinExistence type="inferred from homology"/>
<dbReference type="GO" id="GO:0010468">
    <property type="term" value="P:regulation of gene expression"/>
    <property type="evidence" value="ECO:0007669"/>
    <property type="project" value="UniProtKB-ARBA"/>
</dbReference>
<organism evidence="13">
    <name type="scientific">Grosmannia clavigera (strain kw1407 / UAMH 11150)</name>
    <name type="common">Blue stain fungus</name>
    <name type="synonym">Graphiocladiella clavigera</name>
    <dbReference type="NCBI Taxonomy" id="655863"/>
    <lineage>
        <taxon>Eukaryota</taxon>
        <taxon>Fungi</taxon>
        <taxon>Dikarya</taxon>
        <taxon>Ascomycota</taxon>
        <taxon>Pezizomycotina</taxon>
        <taxon>Sordariomycetes</taxon>
        <taxon>Sordariomycetidae</taxon>
        <taxon>Ophiostomatales</taxon>
        <taxon>Ophiostomataceae</taxon>
        <taxon>Leptographium</taxon>
    </lineage>
</organism>
<feature type="compositionally biased region" description="Low complexity" evidence="9">
    <location>
        <begin position="904"/>
        <end position="926"/>
    </location>
</feature>
<evidence type="ECO:0000256" key="4">
    <source>
        <dbReference type="ARBA" id="ARBA00012111"/>
    </source>
</evidence>
<comment type="subcellular location">
    <subcellularLocation>
        <location evidence="1">Nucleus</location>
        <location evidence="1">Nucleolus</location>
    </subcellularLocation>
</comment>
<feature type="domain" description="Brix" evidence="11">
    <location>
        <begin position="28"/>
        <end position="254"/>
    </location>
</feature>
<dbReference type="Pfam" id="PF09757">
    <property type="entry name" value="Arb2-like"/>
    <property type="match status" value="1"/>
</dbReference>
<dbReference type="OrthoDB" id="424012at2759"/>
<dbReference type="GO" id="GO:0141221">
    <property type="term" value="F:histone deacetylase activity, hydrolytic mechanism"/>
    <property type="evidence" value="ECO:0007669"/>
    <property type="project" value="UniProtKB-EC"/>
</dbReference>
<feature type="compositionally biased region" description="Low complexity" evidence="9">
    <location>
        <begin position="939"/>
        <end position="949"/>
    </location>
</feature>
<comment type="similarity">
    <text evidence="3">Belongs to the histone deacetylase family. HD type 2 subfamily.</text>
</comment>
<accession>F0X801</accession>
<dbReference type="Pfam" id="PF04427">
    <property type="entry name" value="Brix"/>
    <property type="match status" value="1"/>
</dbReference>
<evidence type="ECO:0000256" key="1">
    <source>
        <dbReference type="ARBA" id="ARBA00004604"/>
    </source>
</evidence>
<protein>
    <recommendedName>
        <fullName evidence="4">histone deacetylase</fullName>
        <ecNumber evidence="4">3.5.1.98</ecNumber>
    </recommendedName>
</protein>
<dbReference type="GeneID" id="25980423"/>
<dbReference type="GO" id="GO:0005730">
    <property type="term" value="C:nucleolus"/>
    <property type="evidence" value="ECO:0007669"/>
    <property type="project" value="UniProtKB-SubCell"/>
</dbReference>
<dbReference type="InterPro" id="IPR001810">
    <property type="entry name" value="F-box_dom"/>
</dbReference>
<comment type="catalytic activity">
    <reaction evidence="8">
        <text>N(6)-acetyl-L-lysyl-[histone] + H2O = L-lysyl-[histone] + acetate</text>
        <dbReference type="Rhea" id="RHEA:58196"/>
        <dbReference type="Rhea" id="RHEA-COMP:9845"/>
        <dbReference type="Rhea" id="RHEA-COMP:11338"/>
        <dbReference type="ChEBI" id="CHEBI:15377"/>
        <dbReference type="ChEBI" id="CHEBI:29969"/>
        <dbReference type="ChEBI" id="CHEBI:30089"/>
        <dbReference type="ChEBI" id="CHEBI:61930"/>
        <dbReference type="EC" id="3.5.1.98"/>
    </reaction>
</comment>
<dbReference type="InterPro" id="IPR000286">
    <property type="entry name" value="HDACs"/>
</dbReference>
<evidence type="ECO:0000313" key="13">
    <source>
        <dbReference type="Proteomes" id="UP000007796"/>
    </source>
</evidence>
<dbReference type="InterPro" id="IPR023801">
    <property type="entry name" value="His_deacetylse_dom"/>
</dbReference>
<dbReference type="SMART" id="SM00879">
    <property type="entry name" value="Brix"/>
    <property type="match status" value="1"/>
</dbReference>
<gene>
    <name evidence="12" type="ORF">CMQ_6935</name>
</gene>
<evidence type="ECO:0000256" key="3">
    <source>
        <dbReference type="ARBA" id="ARBA00007738"/>
    </source>
</evidence>
<dbReference type="EMBL" id="GL629729">
    <property type="protein sequence ID" value="EFX06614.1"/>
    <property type="molecule type" value="Genomic_DNA"/>
</dbReference>
<dbReference type="STRING" id="655863.F0X801"/>
<dbReference type="SUPFAM" id="SSF52768">
    <property type="entry name" value="Arginase/deacetylase"/>
    <property type="match status" value="1"/>
</dbReference>
<evidence type="ECO:0000256" key="9">
    <source>
        <dbReference type="SAM" id="MobiDB-lite"/>
    </source>
</evidence>
<dbReference type="InterPro" id="IPR023696">
    <property type="entry name" value="Ureohydrolase_dom_sf"/>
</dbReference>
<keyword evidence="5" id="KW-0690">Ribosome biogenesis</keyword>
<dbReference type="ESTHER" id="grocl-f0x801">
    <property type="family name" value="Arb2_domain"/>
</dbReference>
<evidence type="ECO:0000259" key="10">
    <source>
        <dbReference type="PROSITE" id="PS50181"/>
    </source>
</evidence>
<dbReference type="eggNOG" id="KOG1343">
    <property type="taxonomic scope" value="Eukaryota"/>
</dbReference>
<dbReference type="EC" id="3.5.1.98" evidence="4"/>
<dbReference type="eggNOG" id="KOG2971">
    <property type="taxonomic scope" value="Eukaryota"/>
</dbReference>
<feature type="region of interest" description="Disordered" evidence="9">
    <location>
        <begin position="904"/>
        <end position="949"/>
    </location>
</feature>
<reference evidence="12 13" key="1">
    <citation type="journal article" date="2011" name="Proc. Natl. Acad. Sci. U.S.A.">
        <title>Genome and transcriptome analyses of the mountain pine beetle-fungal symbiont Grosmannia clavigera, a lodgepole pine pathogen.</title>
        <authorList>
            <person name="DiGuistini S."/>
            <person name="Wang Y."/>
            <person name="Liao N.Y."/>
            <person name="Taylor G."/>
            <person name="Tanguay P."/>
            <person name="Feau N."/>
            <person name="Henrissat B."/>
            <person name="Chan S.K."/>
            <person name="Hesse-Orce U."/>
            <person name="Alamouti S.M."/>
            <person name="Tsui C.K.M."/>
            <person name="Docking R.T."/>
            <person name="Levasseur A."/>
            <person name="Haridas S."/>
            <person name="Robertson G."/>
            <person name="Birol I."/>
            <person name="Holt R.A."/>
            <person name="Marra M.A."/>
            <person name="Hamelin R.C."/>
            <person name="Hirst M."/>
            <person name="Jones S.J.M."/>
            <person name="Bohlmann J."/>
            <person name="Breuil C."/>
        </authorList>
    </citation>
    <scope>NUCLEOTIDE SEQUENCE [LARGE SCALE GENOMIC DNA]</scope>
    <source>
        <strain evidence="13">kw1407 / UAMH 11150</strain>
    </source>
</reference>
<keyword evidence="6" id="KW-0378">Hydrolase</keyword>
<dbReference type="SUPFAM" id="SSF52954">
    <property type="entry name" value="Class II aaRS ABD-related"/>
    <property type="match status" value="1"/>
</dbReference>
<feature type="domain" description="F-box" evidence="10">
    <location>
        <begin position="471"/>
        <end position="517"/>
    </location>
</feature>
<evidence type="ECO:0000259" key="11">
    <source>
        <dbReference type="PROSITE" id="PS50833"/>
    </source>
</evidence>
<dbReference type="PROSITE" id="PS50181">
    <property type="entry name" value="FBOX"/>
    <property type="match status" value="1"/>
</dbReference>
<dbReference type="InterPro" id="IPR019154">
    <property type="entry name" value="Arb2-like_domain"/>
</dbReference>
<evidence type="ECO:0000256" key="6">
    <source>
        <dbReference type="ARBA" id="ARBA00022801"/>
    </source>
</evidence>
<dbReference type="Proteomes" id="UP000007796">
    <property type="component" value="Unassembled WGS sequence"/>
</dbReference>
<dbReference type="Gene3D" id="3.40.50.10480">
    <property type="entry name" value="Probable brix-domain ribosomal biogenesis protein"/>
    <property type="match status" value="1"/>
</dbReference>
<evidence type="ECO:0000256" key="5">
    <source>
        <dbReference type="ARBA" id="ARBA00022517"/>
    </source>
</evidence>
<keyword evidence="13" id="KW-1185">Reference proteome</keyword>
<dbReference type="HOGENOM" id="CLU_243027_0_0_1"/>
<dbReference type="PANTHER" id="PTHR13634:SF0">
    <property type="entry name" value="RIBOSOME BIOGENESIS PROTEIN BRX1 HOMOLOG"/>
    <property type="match status" value="1"/>
</dbReference>
<dbReference type="InterPro" id="IPR037138">
    <property type="entry name" value="His_deacetylse_dom_sf"/>
</dbReference>
<evidence type="ECO:0000313" key="12">
    <source>
        <dbReference type="EMBL" id="EFX06614.1"/>
    </source>
</evidence>
<dbReference type="Pfam" id="PF00850">
    <property type="entry name" value="Hist_deacetyl"/>
    <property type="match status" value="1"/>
</dbReference>
<dbReference type="PROSITE" id="PS50833">
    <property type="entry name" value="BRIX"/>
    <property type="match status" value="1"/>
</dbReference>
<keyword evidence="7" id="KW-0539">Nucleus</keyword>
<dbReference type="InterPro" id="IPR026532">
    <property type="entry name" value="BRX1"/>
</dbReference>
<dbReference type="GO" id="GO:0000027">
    <property type="term" value="P:ribosomal large subunit assembly"/>
    <property type="evidence" value="ECO:0007669"/>
    <property type="project" value="TreeGrafter"/>
</dbReference>
<dbReference type="PRINTS" id="PR01270">
    <property type="entry name" value="HDASUPER"/>
</dbReference>
<dbReference type="InParanoid" id="F0X801"/>
<dbReference type="InterPro" id="IPR007109">
    <property type="entry name" value="Brix"/>
</dbReference>
<name>F0X801_GROCL</name>
<evidence type="ECO:0000256" key="8">
    <source>
        <dbReference type="ARBA" id="ARBA00048287"/>
    </source>
</evidence>
<dbReference type="GO" id="GO:0006364">
    <property type="term" value="P:rRNA processing"/>
    <property type="evidence" value="ECO:0007669"/>
    <property type="project" value="InterPro"/>
</dbReference>
<sequence length="1635" mass="181569">MAAVYKSLAKVSGDNSKEDGVVKRKNRQRVLILTSRGVTYRHRHLLNDLAAMMPHSRKDAKFDSKSKLYQLNELAELYNCNNVLFFEARKGQDLYMWMSKVPNGPTVKMHVQNLHTMEELHFTGNCLKGSRPVLSFDAAFDSEPHLQLLKEMFMHTFGVPQGARRSKPFIDRVMGFTVADGKIWIRNYQISEVEVGKVAGGEEEDDDAKTAKAVKAAKAAKSAKSAMKDTDITLVEIGPRFVLTPIVIQEGAFGGPIIYENKQFVSPNRVRSDLRKNKAERHNVRAEQQQDLIQKKSSLGLQSKGGAGPANRGVLDTKETVFFVLFPQLAVKPAVNQSVAVATHPLCQSARDETNTTKSIININTNNKSSNNITTKNTYFSHAHFTPYVPDSPKCGLKRGARVAFTPHQLKSFKLKLLNAFWKATFSTTFLGTSCMLLPRMVHGTPGSPAMTAATGLLPAVATLPSPEVLPSALDRAPVEVLVLVFQHLDLDAAFSLAATNKRLDRIFTRNRAVIVLRIAQREFSPLNGLLQVAKASPADMAVPWGTWLDKRIRRKNVVLCSGGVAGVDKRTNISLVSSLANIRCAEAEITNADIDRILDVCRVVRGWERIFPQHRFNASPLLTRSLTERENFRLRRALYNWMRYAFYFHGDLPRPNVFVPAGRDVRVNHLRALCNGQLGELADLWRTVEDIIEMSLCPSVDIVRIGADFQISEKAAAEIGWGEERENKTVVATMSKLSPRQLLHYLDNGHKYTKVRLIADIRQRMAHFESDTESLTSAMSVVSMERWRQMQRQFPALVQGTGSRVFLPVYTRVMSQFHGGTLDWDDAQTEIDLERIGRMVGVGLDWRPEEFFGPPSRVFVSFAPTGRAGQGEATGLTRFALFVTGTMADADNDVVMDGMGAEPEAEAVAPASAAAATNGHATAGSQDKSDVKDAGNGESKAAAETSEESALGYPVDFKRRGLLPTGCCYDDRMKLHANADFGPGPHHPEDPARISEIMAAFKRAGLVYMGSEADLVKIMRESPTKYMWRIATRDATKEEILLVHHPRHFYWVKELSVKPTYELREMSKLMDEGRDSLYVGSMTYEAALLSAGGAIETCKAVVRGDVKNAFAVIRPPGHHAEYNQPMGFCLFNNVPISVRVCQKEYPDVCRKVLILDWDVHHGNGIQNTFYEDANVLYISLHVFLDGQFYPGTPTNPSTPDGNIDKCGADAGLGRNVNIGWDNQGMGDAEYMAAFQKIVMPIASEFNPDLAIISAGFDAAAGDELGGCFVTPACYAHMTHMMMSLAGGKLAVCLEGGYNLQAISASALAVARTLMGEPPPKFEVPKLGKAAARLLARVQAHQAPYWECMRPGVVDVADLQAHGGVRLHDVVRAYQRQQLSAQHGMFPLFVQRSTIYKTYEDQVLVTRSLHAARRIMVIMHDPPELVGQPDVLDNSLDAHNAWMSDGVMPHIEWAIGQGFGIIDINVPHYHTQPEDTESHVPRMTEEAMQGQLQELVCYIWDNYLQIADAAQQIVIVGVGQAYLGVKMLLVNRDCKSRITGVVNFVSGSLRAVKSDADPDLTQWYKTHSRVYVGNDHACWQTNEFIRKINKRRFGDVVRSPFTGLNRMLREHAADAHEWITERLPEEHGNTTEDDS</sequence>
<dbReference type="RefSeq" id="XP_014176096.1">
    <property type="nucleotide sequence ID" value="XM_014320621.1"/>
</dbReference>
<evidence type="ECO:0000256" key="2">
    <source>
        <dbReference type="ARBA" id="ARBA00006369"/>
    </source>
</evidence>